<comment type="subcellular location">
    <subcellularLocation>
        <location evidence="1">Cell membrane</location>
        <topology evidence="1">Multi-pass membrane protein</topology>
    </subcellularLocation>
</comment>
<dbReference type="CDD" id="cd06173">
    <property type="entry name" value="MFS_MefA_like"/>
    <property type="match status" value="1"/>
</dbReference>
<feature type="domain" description="Major facilitator superfamily (MFS) profile" evidence="8">
    <location>
        <begin position="12"/>
        <end position="396"/>
    </location>
</feature>
<organism evidence="9 10">
    <name type="scientific">Elongatibacter sediminis</name>
    <dbReference type="NCBI Taxonomy" id="3119006"/>
    <lineage>
        <taxon>Bacteria</taxon>
        <taxon>Pseudomonadati</taxon>
        <taxon>Pseudomonadota</taxon>
        <taxon>Gammaproteobacteria</taxon>
        <taxon>Chromatiales</taxon>
        <taxon>Wenzhouxiangellaceae</taxon>
        <taxon>Elongatibacter</taxon>
    </lineage>
</organism>
<evidence type="ECO:0000256" key="2">
    <source>
        <dbReference type="ARBA" id="ARBA00022448"/>
    </source>
</evidence>
<feature type="transmembrane region" description="Helical" evidence="7">
    <location>
        <begin position="253"/>
        <end position="275"/>
    </location>
</feature>
<reference evidence="9 10" key="1">
    <citation type="submission" date="2024-02" db="EMBL/GenBank/DDBJ databases">
        <title>A novel Wenzhouxiangellaceae bacterium, isolated from coastal sediments.</title>
        <authorList>
            <person name="Du Z.-J."/>
            <person name="Ye Y.-Q."/>
            <person name="Zhang X.-Y."/>
        </authorList>
    </citation>
    <scope>NUCLEOTIDE SEQUENCE [LARGE SCALE GENOMIC DNA]</scope>
    <source>
        <strain evidence="9 10">CH-27</strain>
    </source>
</reference>
<dbReference type="Gene3D" id="1.20.1250.20">
    <property type="entry name" value="MFS general substrate transporter like domains"/>
    <property type="match status" value="1"/>
</dbReference>
<keyword evidence="4 7" id="KW-0812">Transmembrane</keyword>
<feature type="transmembrane region" description="Helical" evidence="7">
    <location>
        <begin position="371"/>
        <end position="390"/>
    </location>
</feature>
<dbReference type="PANTHER" id="PTHR23513">
    <property type="entry name" value="INTEGRAL MEMBRANE EFFLUX PROTEIN-RELATED"/>
    <property type="match status" value="1"/>
</dbReference>
<proteinExistence type="predicted"/>
<dbReference type="PRINTS" id="PR01988">
    <property type="entry name" value="EXPORTERBACE"/>
</dbReference>
<keyword evidence="10" id="KW-1185">Reference proteome</keyword>
<evidence type="ECO:0000256" key="5">
    <source>
        <dbReference type="ARBA" id="ARBA00022989"/>
    </source>
</evidence>
<dbReference type="EMBL" id="JAZHOG010000011">
    <property type="protein sequence ID" value="MEJ8569136.1"/>
    <property type="molecule type" value="Genomic_DNA"/>
</dbReference>
<feature type="transmembrane region" description="Helical" evidence="7">
    <location>
        <begin position="159"/>
        <end position="192"/>
    </location>
</feature>
<accession>A0AAW9RNM8</accession>
<gene>
    <name evidence="9" type="ORF">V3330_16010</name>
</gene>
<dbReference type="GO" id="GO:0005886">
    <property type="term" value="C:plasma membrane"/>
    <property type="evidence" value="ECO:0007669"/>
    <property type="project" value="UniProtKB-SubCell"/>
</dbReference>
<dbReference type="RefSeq" id="WP_354696458.1">
    <property type="nucleotide sequence ID" value="NZ_JAZHOG010000011.1"/>
</dbReference>
<feature type="transmembrane region" description="Helical" evidence="7">
    <location>
        <begin position="224"/>
        <end position="247"/>
    </location>
</feature>
<evidence type="ECO:0000256" key="3">
    <source>
        <dbReference type="ARBA" id="ARBA00022475"/>
    </source>
</evidence>
<evidence type="ECO:0000256" key="4">
    <source>
        <dbReference type="ARBA" id="ARBA00022692"/>
    </source>
</evidence>
<dbReference type="SUPFAM" id="SSF103473">
    <property type="entry name" value="MFS general substrate transporter"/>
    <property type="match status" value="1"/>
</dbReference>
<dbReference type="PROSITE" id="PS50850">
    <property type="entry name" value="MFS"/>
    <property type="match status" value="1"/>
</dbReference>
<dbReference type="AlphaFoldDB" id="A0AAW9RNM8"/>
<dbReference type="PANTHER" id="PTHR23513:SF6">
    <property type="entry name" value="MAJOR FACILITATOR SUPERFAMILY ASSOCIATED DOMAIN-CONTAINING PROTEIN"/>
    <property type="match status" value="1"/>
</dbReference>
<sequence>MSTTRSALSSRNYLTYLTGSTLSLLGLWIYRVALAWYAWELSRSELWVGIVAATQFAPAVIFGPVFGVLADRLDRKRTSILINSLSSVNMVLLGALTAAGHIDIHSLVVLSLVQGVLDGGHAPVRMSIVPNLVAREQLQSAIALTSVAFNLSRFIGPAIAGVLIAAFGVATAFVVNGVSYLALIGVMIVVNIRPRTRSERGRKHPWNELMDGARYAFSHRAIRGLLIVSALASVCGRGALEMLPVFADDIFSGGASALAILTSAVGAGAVIGGLALSRGHDWLTTRIIRYALSTAGILVILLGVMPNFAGAVSVVALLGITLSLCGIGAQILIQSLVDDEVRGRVSSFWGMIAFGGTSLGSLLVGTAASAWNLQSAVIAAGGICVLATWLSGRTRS</sequence>
<evidence type="ECO:0000256" key="6">
    <source>
        <dbReference type="ARBA" id="ARBA00023136"/>
    </source>
</evidence>
<keyword evidence="6 7" id="KW-0472">Membrane</keyword>
<dbReference type="InterPro" id="IPR036259">
    <property type="entry name" value="MFS_trans_sf"/>
</dbReference>
<dbReference type="InterPro" id="IPR022324">
    <property type="entry name" value="Bacilysin_exporter_BacE_put"/>
</dbReference>
<feature type="transmembrane region" description="Helical" evidence="7">
    <location>
        <begin position="46"/>
        <end position="69"/>
    </location>
</feature>
<evidence type="ECO:0000259" key="8">
    <source>
        <dbReference type="PROSITE" id="PS50850"/>
    </source>
</evidence>
<feature type="transmembrane region" description="Helical" evidence="7">
    <location>
        <begin position="311"/>
        <end position="333"/>
    </location>
</feature>
<dbReference type="InterPro" id="IPR020846">
    <property type="entry name" value="MFS_dom"/>
</dbReference>
<feature type="transmembrane region" description="Helical" evidence="7">
    <location>
        <begin position="12"/>
        <end position="34"/>
    </location>
</feature>
<evidence type="ECO:0000313" key="9">
    <source>
        <dbReference type="EMBL" id="MEJ8569136.1"/>
    </source>
</evidence>
<feature type="transmembrane region" description="Helical" evidence="7">
    <location>
        <begin position="287"/>
        <end position="305"/>
    </location>
</feature>
<dbReference type="Proteomes" id="UP001359886">
    <property type="component" value="Unassembled WGS sequence"/>
</dbReference>
<keyword evidence="3" id="KW-1003">Cell membrane</keyword>
<evidence type="ECO:0000256" key="7">
    <source>
        <dbReference type="SAM" id="Phobius"/>
    </source>
</evidence>
<keyword evidence="5 7" id="KW-1133">Transmembrane helix</keyword>
<comment type="caution">
    <text evidence="9">The sequence shown here is derived from an EMBL/GenBank/DDBJ whole genome shotgun (WGS) entry which is preliminary data.</text>
</comment>
<keyword evidence="2" id="KW-0813">Transport</keyword>
<name>A0AAW9RNM8_9GAMM</name>
<feature type="transmembrane region" description="Helical" evidence="7">
    <location>
        <begin position="81"/>
        <end position="102"/>
    </location>
</feature>
<evidence type="ECO:0000256" key="1">
    <source>
        <dbReference type="ARBA" id="ARBA00004651"/>
    </source>
</evidence>
<feature type="transmembrane region" description="Helical" evidence="7">
    <location>
        <begin position="345"/>
        <end position="365"/>
    </location>
</feature>
<protein>
    <submittedName>
        <fullName evidence="9">MFS transporter</fullName>
    </submittedName>
</protein>
<dbReference type="GO" id="GO:0022857">
    <property type="term" value="F:transmembrane transporter activity"/>
    <property type="evidence" value="ECO:0007669"/>
    <property type="project" value="InterPro"/>
</dbReference>
<dbReference type="Pfam" id="PF05977">
    <property type="entry name" value="MFS_3"/>
    <property type="match status" value="1"/>
</dbReference>
<evidence type="ECO:0000313" key="10">
    <source>
        <dbReference type="Proteomes" id="UP001359886"/>
    </source>
</evidence>
<dbReference type="InterPro" id="IPR010290">
    <property type="entry name" value="TM_effector"/>
</dbReference>